<comment type="caution">
    <text evidence="3">The sequence shown here is derived from an EMBL/GenBank/DDBJ whole genome shotgun (WGS) entry which is preliminary data.</text>
</comment>
<dbReference type="AlphaFoldDB" id="A0A0R1P684"/>
<keyword evidence="1" id="KW-0732">Signal</keyword>
<dbReference type="PATRIC" id="fig|1423746.3.peg.352"/>
<dbReference type="Proteomes" id="UP000051445">
    <property type="component" value="Unassembled WGS sequence"/>
</dbReference>
<accession>A0A0R1P684</accession>
<dbReference type="RefSeq" id="WP_083482678.1">
    <property type="nucleotide sequence ID" value="NZ_AZER01000013.1"/>
</dbReference>
<feature type="signal peptide" evidence="1">
    <location>
        <begin position="1"/>
        <end position="26"/>
    </location>
</feature>
<proteinExistence type="predicted"/>
<name>A0A0R1P684_9LACO</name>
<evidence type="ECO:0000313" key="4">
    <source>
        <dbReference type="Proteomes" id="UP000051445"/>
    </source>
</evidence>
<reference evidence="3 4" key="1">
    <citation type="journal article" date="2015" name="Genome Announc.">
        <title>Expanding the biotechnology potential of lactobacilli through comparative genomics of 213 strains and associated genera.</title>
        <authorList>
            <person name="Sun Z."/>
            <person name="Harris H.M."/>
            <person name="McCann A."/>
            <person name="Guo C."/>
            <person name="Argimon S."/>
            <person name="Zhang W."/>
            <person name="Yang X."/>
            <person name="Jeffery I.B."/>
            <person name="Cooney J.C."/>
            <person name="Kagawa T.F."/>
            <person name="Liu W."/>
            <person name="Song Y."/>
            <person name="Salvetti E."/>
            <person name="Wrobel A."/>
            <person name="Rasinkangas P."/>
            <person name="Parkhill J."/>
            <person name="Rea M.C."/>
            <person name="O'Sullivan O."/>
            <person name="Ritari J."/>
            <person name="Douillard F.P."/>
            <person name="Paul Ross R."/>
            <person name="Yang R."/>
            <person name="Briner A.E."/>
            <person name="Felis G.E."/>
            <person name="de Vos W.M."/>
            <person name="Barrangou R."/>
            <person name="Klaenhammer T.R."/>
            <person name="Caufield P.W."/>
            <person name="Cui Y."/>
            <person name="Zhang H."/>
            <person name="O'Toole P.W."/>
        </authorList>
    </citation>
    <scope>NUCLEOTIDE SEQUENCE [LARGE SCALE GENOMIC DNA]</scope>
    <source>
        <strain evidence="3 4">DSM 13145</strain>
    </source>
</reference>
<sequence length="347" mass="39535">MVKNRKAVFLLIVLVLAVLVPTTGHAQSVAVQKRHAIRQYMVQHQINGIVLVNGHDHQPLVISNRTDQKDSQKVSANQLFPIASLQKLVTGLAIMSLVNHHQIKLQTPLSDYYSDIPYANQITVQHLMIHHSGLRDLKNQPARTLKGENARLKFGLTSFQSTGDFSWKYSDADFIMLAAIIRHASHRSYHHYVMQYVMKPAHVKKFKSATKNHVRIIPLNKNVSEDTLLQQMSANFGAGDYLMTPQDYWRLVMTDVLENPRLVHQLLRVQTTPGEESYFGGVYVNNPIIHANGNYGPYNCCMWANVHDKQMLLFFANNISYHDLRNVGGDLFNIYFGYPYVKGTNQP</sequence>
<dbReference type="InterPro" id="IPR012338">
    <property type="entry name" value="Beta-lactam/transpept-like"/>
</dbReference>
<dbReference type="OrthoDB" id="2157616at2"/>
<protein>
    <submittedName>
        <fullName evidence="3">Beta-lactamase</fullName>
    </submittedName>
</protein>
<feature type="domain" description="Beta-lactamase-related" evidence="2">
    <location>
        <begin position="35"/>
        <end position="271"/>
    </location>
</feature>
<evidence type="ECO:0000259" key="2">
    <source>
        <dbReference type="Pfam" id="PF00144"/>
    </source>
</evidence>
<dbReference type="PANTHER" id="PTHR43283">
    <property type="entry name" value="BETA-LACTAMASE-RELATED"/>
    <property type="match status" value="1"/>
</dbReference>
<organism evidence="3 4">
    <name type="scientific">Limosilactobacillus frumenti DSM 13145</name>
    <dbReference type="NCBI Taxonomy" id="1423746"/>
    <lineage>
        <taxon>Bacteria</taxon>
        <taxon>Bacillati</taxon>
        <taxon>Bacillota</taxon>
        <taxon>Bacilli</taxon>
        <taxon>Lactobacillales</taxon>
        <taxon>Lactobacillaceae</taxon>
        <taxon>Limosilactobacillus</taxon>
    </lineage>
</organism>
<dbReference type="SUPFAM" id="SSF56601">
    <property type="entry name" value="beta-lactamase/transpeptidase-like"/>
    <property type="match status" value="1"/>
</dbReference>
<dbReference type="EMBL" id="AZER01000013">
    <property type="protein sequence ID" value="KRL28071.1"/>
    <property type="molecule type" value="Genomic_DNA"/>
</dbReference>
<dbReference type="Pfam" id="PF00144">
    <property type="entry name" value="Beta-lactamase"/>
    <property type="match status" value="1"/>
</dbReference>
<gene>
    <name evidence="3" type="ORF">FD27_GL000345</name>
</gene>
<keyword evidence="4" id="KW-1185">Reference proteome</keyword>
<dbReference type="InterPro" id="IPR050789">
    <property type="entry name" value="Diverse_Enzym_Activities"/>
</dbReference>
<dbReference type="PANTHER" id="PTHR43283:SF3">
    <property type="entry name" value="BETA-LACTAMASE FAMILY PROTEIN (AFU_ORTHOLOGUE AFUA_5G07500)"/>
    <property type="match status" value="1"/>
</dbReference>
<evidence type="ECO:0000256" key="1">
    <source>
        <dbReference type="SAM" id="SignalP"/>
    </source>
</evidence>
<feature type="chain" id="PRO_5006408835" evidence="1">
    <location>
        <begin position="27"/>
        <end position="347"/>
    </location>
</feature>
<evidence type="ECO:0000313" key="3">
    <source>
        <dbReference type="EMBL" id="KRL28071.1"/>
    </source>
</evidence>
<dbReference type="STRING" id="1423746.FD27_GL000345"/>
<dbReference type="Gene3D" id="3.40.710.10">
    <property type="entry name" value="DD-peptidase/beta-lactamase superfamily"/>
    <property type="match status" value="1"/>
</dbReference>
<dbReference type="InterPro" id="IPR001466">
    <property type="entry name" value="Beta-lactam-related"/>
</dbReference>